<dbReference type="InterPro" id="IPR039621">
    <property type="entry name" value="BG1-like"/>
</dbReference>
<dbReference type="OrthoDB" id="1871242at2759"/>
<evidence type="ECO:0000256" key="3">
    <source>
        <dbReference type="ARBA" id="ARBA00022448"/>
    </source>
</evidence>
<keyword evidence="3" id="KW-0813">Transport</keyword>
<dbReference type="Proteomes" id="UP001085076">
    <property type="component" value="Miscellaneous, Linkage group lg02"/>
</dbReference>
<dbReference type="EMBL" id="JAGGNH010000002">
    <property type="protein sequence ID" value="KAJ0980150.1"/>
    <property type="molecule type" value="Genomic_DNA"/>
</dbReference>
<evidence type="ECO:0000256" key="6">
    <source>
        <dbReference type="ARBA" id="ARBA00023294"/>
    </source>
</evidence>
<feature type="compositionally biased region" description="Polar residues" evidence="7">
    <location>
        <begin position="113"/>
        <end position="125"/>
    </location>
</feature>
<dbReference type="AlphaFoldDB" id="A0A9D5CUM4"/>
<reference evidence="8" key="2">
    <citation type="journal article" date="2022" name="Hortic Res">
        <title>The genome of Dioscorea zingiberensis sheds light on the biosynthesis, origin and evolution of the medicinally important diosgenin saponins.</title>
        <authorList>
            <person name="Li Y."/>
            <person name="Tan C."/>
            <person name="Li Z."/>
            <person name="Guo J."/>
            <person name="Li S."/>
            <person name="Chen X."/>
            <person name="Wang C."/>
            <person name="Dai X."/>
            <person name="Yang H."/>
            <person name="Song W."/>
            <person name="Hou L."/>
            <person name="Xu J."/>
            <person name="Tong Z."/>
            <person name="Xu A."/>
            <person name="Yuan X."/>
            <person name="Wang W."/>
            <person name="Yang Q."/>
            <person name="Chen L."/>
            <person name="Sun Z."/>
            <person name="Wang K."/>
            <person name="Pan B."/>
            <person name="Chen J."/>
            <person name="Bao Y."/>
            <person name="Liu F."/>
            <person name="Qi X."/>
            <person name="Gang D.R."/>
            <person name="Wen J."/>
            <person name="Li J."/>
        </authorList>
    </citation>
    <scope>NUCLEOTIDE SEQUENCE</scope>
    <source>
        <strain evidence="8">Dzin_1.0</strain>
    </source>
</reference>
<evidence type="ECO:0000256" key="2">
    <source>
        <dbReference type="ARBA" id="ARBA00010067"/>
    </source>
</evidence>
<dbReference type="GO" id="GO:0009734">
    <property type="term" value="P:auxin-activated signaling pathway"/>
    <property type="evidence" value="ECO:0007669"/>
    <property type="project" value="UniProtKB-KW"/>
</dbReference>
<organism evidence="8 9">
    <name type="scientific">Dioscorea zingiberensis</name>
    <dbReference type="NCBI Taxonomy" id="325984"/>
    <lineage>
        <taxon>Eukaryota</taxon>
        <taxon>Viridiplantae</taxon>
        <taxon>Streptophyta</taxon>
        <taxon>Embryophyta</taxon>
        <taxon>Tracheophyta</taxon>
        <taxon>Spermatophyta</taxon>
        <taxon>Magnoliopsida</taxon>
        <taxon>Liliopsida</taxon>
        <taxon>Dioscoreales</taxon>
        <taxon>Dioscoreaceae</taxon>
        <taxon>Dioscorea</taxon>
    </lineage>
</organism>
<proteinExistence type="inferred from homology"/>
<evidence type="ECO:0000256" key="7">
    <source>
        <dbReference type="SAM" id="MobiDB-lite"/>
    </source>
</evidence>
<evidence type="ECO:0000313" key="9">
    <source>
        <dbReference type="Proteomes" id="UP001085076"/>
    </source>
</evidence>
<dbReference type="PANTHER" id="PTHR33541">
    <property type="entry name" value="PROTEIN BIG GRAIN 1-LIKE A-RELATED"/>
    <property type="match status" value="1"/>
</dbReference>
<feature type="region of interest" description="Disordered" evidence="7">
    <location>
        <begin position="205"/>
        <end position="230"/>
    </location>
</feature>
<keyword evidence="5" id="KW-0472">Membrane</keyword>
<dbReference type="GO" id="GO:0005886">
    <property type="term" value="C:plasma membrane"/>
    <property type="evidence" value="ECO:0007669"/>
    <property type="project" value="UniProtKB-SubCell"/>
</dbReference>
<evidence type="ECO:0000256" key="4">
    <source>
        <dbReference type="ARBA" id="ARBA00022475"/>
    </source>
</evidence>
<name>A0A9D5CUM4_9LILI</name>
<evidence type="ECO:0000313" key="8">
    <source>
        <dbReference type="EMBL" id="KAJ0980150.1"/>
    </source>
</evidence>
<feature type="compositionally biased region" description="Acidic residues" evidence="7">
    <location>
        <begin position="213"/>
        <end position="223"/>
    </location>
</feature>
<keyword evidence="4" id="KW-1003">Cell membrane</keyword>
<gene>
    <name evidence="8" type="ORF">J5N97_008405</name>
</gene>
<sequence length="262" mass="29134">MFTTSNTSGHRRIGSGELDVFEAARYFSGDIDGLALGFGARSGAERKNRSCLEIPTQAMPLHVPPNLNQKQHKLEKRCKPQNSPTAKLANYLNSFLLQRSSKKKSKSNSNSKCITTKTRNTSQSLKSDHHHESMSHYSQSIRSYSDCSKSYYSNSGFGTPTQAVERTISADGFFGNRSQYHTRIHKDCFSENKNINQYRIKGRKSCYKKDGGDEGEDDGESDSSSDLFELRNMDAIADGPSELPVYGTTSFEVLKREAAIAG</sequence>
<keyword evidence="6" id="KW-0927">Auxin signaling pathway</keyword>
<evidence type="ECO:0000256" key="5">
    <source>
        <dbReference type="ARBA" id="ARBA00023136"/>
    </source>
</evidence>
<keyword evidence="9" id="KW-1185">Reference proteome</keyword>
<comment type="caution">
    <text evidence="8">The sequence shown here is derived from an EMBL/GenBank/DDBJ whole genome shotgun (WGS) entry which is preliminary data.</text>
</comment>
<reference evidence="8" key="1">
    <citation type="submission" date="2021-03" db="EMBL/GenBank/DDBJ databases">
        <authorList>
            <person name="Li Z."/>
            <person name="Yang C."/>
        </authorList>
    </citation>
    <scope>NUCLEOTIDE SEQUENCE</scope>
    <source>
        <strain evidence="8">Dzin_1.0</strain>
        <tissue evidence="8">Leaf</tissue>
    </source>
</reference>
<comment type="similarity">
    <text evidence="2">Belongs to the BIG GRAIN 1 (BG1) plant protein family.</text>
</comment>
<comment type="subcellular location">
    <subcellularLocation>
        <location evidence="1">Cell membrane</location>
    </subcellularLocation>
</comment>
<feature type="region of interest" description="Disordered" evidence="7">
    <location>
        <begin position="99"/>
        <end position="137"/>
    </location>
</feature>
<accession>A0A9D5CUM4</accession>
<evidence type="ECO:0000256" key="1">
    <source>
        <dbReference type="ARBA" id="ARBA00004236"/>
    </source>
</evidence>
<protein>
    <submittedName>
        <fullName evidence="8">Uncharacterized protein</fullName>
    </submittedName>
</protein>